<organism evidence="1 2">
    <name type="scientific">Armillaria gallica</name>
    <name type="common">Bulbous honey fungus</name>
    <name type="synonym">Armillaria bulbosa</name>
    <dbReference type="NCBI Taxonomy" id="47427"/>
    <lineage>
        <taxon>Eukaryota</taxon>
        <taxon>Fungi</taxon>
        <taxon>Dikarya</taxon>
        <taxon>Basidiomycota</taxon>
        <taxon>Agaricomycotina</taxon>
        <taxon>Agaricomycetes</taxon>
        <taxon>Agaricomycetidae</taxon>
        <taxon>Agaricales</taxon>
        <taxon>Marasmiineae</taxon>
        <taxon>Physalacriaceae</taxon>
        <taxon>Armillaria</taxon>
    </lineage>
</organism>
<name>A0A2H3DDY7_ARMGA</name>
<dbReference type="Proteomes" id="UP000217790">
    <property type="component" value="Unassembled WGS sequence"/>
</dbReference>
<dbReference type="EMBL" id="KZ293689">
    <property type="protein sequence ID" value="PBK85686.1"/>
    <property type="molecule type" value="Genomic_DNA"/>
</dbReference>
<accession>A0A2H3DDY7</accession>
<proteinExistence type="predicted"/>
<dbReference type="InParanoid" id="A0A2H3DDY7"/>
<reference evidence="2" key="1">
    <citation type="journal article" date="2017" name="Nat. Ecol. Evol.">
        <title>Genome expansion and lineage-specific genetic innovations in the forest pathogenic fungi Armillaria.</title>
        <authorList>
            <person name="Sipos G."/>
            <person name="Prasanna A.N."/>
            <person name="Walter M.C."/>
            <person name="O'Connor E."/>
            <person name="Balint B."/>
            <person name="Krizsan K."/>
            <person name="Kiss B."/>
            <person name="Hess J."/>
            <person name="Varga T."/>
            <person name="Slot J."/>
            <person name="Riley R."/>
            <person name="Boka B."/>
            <person name="Rigling D."/>
            <person name="Barry K."/>
            <person name="Lee J."/>
            <person name="Mihaltcheva S."/>
            <person name="LaButti K."/>
            <person name="Lipzen A."/>
            <person name="Waldron R."/>
            <person name="Moloney N.M."/>
            <person name="Sperisen C."/>
            <person name="Kredics L."/>
            <person name="Vagvoelgyi C."/>
            <person name="Patrignani A."/>
            <person name="Fitzpatrick D."/>
            <person name="Nagy I."/>
            <person name="Doyle S."/>
            <person name="Anderson J.B."/>
            <person name="Grigoriev I.V."/>
            <person name="Gueldener U."/>
            <person name="Muensterkoetter M."/>
            <person name="Nagy L.G."/>
        </authorList>
    </citation>
    <scope>NUCLEOTIDE SEQUENCE [LARGE SCALE GENOMIC DNA]</scope>
    <source>
        <strain evidence="2">Ar21-2</strain>
    </source>
</reference>
<dbReference type="OrthoDB" id="10601195at2759"/>
<protein>
    <submittedName>
        <fullName evidence="1">Uncharacterized protein</fullName>
    </submittedName>
</protein>
<gene>
    <name evidence="1" type="ORF">ARMGADRAFT_1087248</name>
</gene>
<evidence type="ECO:0000313" key="1">
    <source>
        <dbReference type="EMBL" id="PBK85686.1"/>
    </source>
</evidence>
<evidence type="ECO:0000313" key="2">
    <source>
        <dbReference type="Proteomes" id="UP000217790"/>
    </source>
</evidence>
<dbReference type="AlphaFoldDB" id="A0A2H3DDY7"/>
<sequence>MSIGKTSVDPVSPQAPLQQVSLLADEFRMTLQDYGWVHDFSKDLARQQTSLQPKDGKARAPVISFQKDGITRKFLSSSRVALLWLMISIIASSQMSPAATSSTPLLAEHCFSPSFWMHNTDLNKTWMDARWWREGAKEHYTQGTSNRSYPMDYRAMPRDDGGMVIYRSSSRWFHEALRRRVDALAKVAHKLMQGSSAIHIGV</sequence>
<keyword evidence="2" id="KW-1185">Reference proteome</keyword>